<dbReference type="Pfam" id="PF00483">
    <property type="entry name" value="NTP_transferase"/>
    <property type="match status" value="1"/>
</dbReference>
<dbReference type="Pfam" id="PF01636">
    <property type="entry name" value="APH"/>
    <property type="match status" value="1"/>
</dbReference>
<dbReference type="InterPro" id="IPR023214">
    <property type="entry name" value="HAD_sf"/>
</dbReference>
<protein>
    <submittedName>
        <fullName evidence="3">Putative nucleotidyl transferase</fullName>
    </submittedName>
</protein>
<dbReference type="EMBL" id="MF405918">
    <property type="protein sequence ID" value="QKU33908.1"/>
    <property type="molecule type" value="Genomic_DNA"/>
</dbReference>
<feature type="domain" description="Nucleotidyl transferase" evidence="1">
    <location>
        <begin position="7"/>
        <end position="173"/>
    </location>
</feature>
<dbReference type="InterPro" id="IPR036412">
    <property type="entry name" value="HAD-like_sf"/>
</dbReference>
<reference evidence="3" key="1">
    <citation type="submission" date="2017-06" db="EMBL/GenBank/DDBJ databases">
        <authorList>
            <person name="Assis F.L."/>
            <person name="Abrahao J.S."/>
            <person name="Silva L."/>
            <person name="Khalil J.B."/>
            <person name="Rodrigues R."/>
            <person name="Silva L.S."/>
            <person name="Boratto P."/>
            <person name="Andrade M."/>
            <person name="Kroon E.G."/>
            <person name="Ribeiro B."/>
            <person name="Bergier I."/>
            <person name="Seligmann H."/>
            <person name="Ghigo E."/>
            <person name="Colson P."/>
            <person name="Levasseur A."/>
            <person name="Raoult D."/>
            <person name="Scola B.L."/>
        </authorList>
    </citation>
    <scope>NUCLEOTIDE SEQUENCE</scope>
    <source>
        <strain evidence="3">Deep ocean</strain>
    </source>
</reference>
<dbReference type="InterPro" id="IPR029044">
    <property type="entry name" value="Nucleotide-diphossugar_trans"/>
</dbReference>
<dbReference type="Gene3D" id="3.90.1200.10">
    <property type="match status" value="1"/>
</dbReference>
<dbReference type="GeneID" id="80517209"/>
<dbReference type="RefSeq" id="YP_010780518.1">
    <property type="nucleotide sequence ID" value="NC_075038.1"/>
</dbReference>
<reference evidence="3" key="2">
    <citation type="journal article" date="2018" name="Nat. Commun.">
        <title>Tailed giant Tupanvirus possesses the most complete translational apparatus of the known virosphere.</title>
        <authorList>
            <person name="Abrahao J."/>
            <person name="Silva L."/>
            <person name="Silva L.S."/>
            <person name="Khalil J.Y.B."/>
            <person name="Rodrigues R."/>
            <person name="Arantes T."/>
            <person name="Assis F."/>
            <person name="Boratto P."/>
            <person name="Andrade M."/>
            <person name="Kroon E.G."/>
            <person name="Ribeiro B."/>
            <person name="Bergier I."/>
            <person name="Seligmann H."/>
            <person name="Ghigo E."/>
            <person name="Colson P."/>
            <person name="Levasseur A."/>
            <person name="Kroemer G."/>
            <person name="Raoult D."/>
            <person name="La Scola B."/>
        </authorList>
    </citation>
    <scope>NUCLEOTIDE SEQUENCE [LARGE SCALE GENOMIC DNA]</scope>
    <source>
        <strain evidence="3">Deep ocean</strain>
    </source>
</reference>
<dbReference type="InterPro" id="IPR011009">
    <property type="entry name" value="Kinase-like_dom_sf"/>
</dbReference>
<proteinExistence type="predicted"/>
<evidence type="ECO:0000259" key="1">
    <source>
        <dbReference type="Pfam" id="PF00483"/>
    </source>
</evidence>
<dbReference type="KEGG" id="vg:80517209"/>
<organism evidence="3">
    <name type="scientific">Tupanvirus deep ocean</name>
    <dbReference type="NCBI Taxonomy" id="2126984"/>
    <lineage>
        <taxon>Viruses</taxon>
        <taxon>Varidnaviria</taxon>
        <taxon>Bamfordvirae</taxon>
        <taxon>Nucleocytoviricota</taxon>
        <taxon>Megaviricetes</taxon>
        <taxon>Imitervirales</taxon>
        <taxon>Mimiviridae</taxon>
        <taxon>Megamimivirinae</taxon>
        <taxon>Tupanvirus</taxon>
        <taxon>Tupanvirus altamarinense</taxon>
    </lineage>
</organism>
<sequence length="639" mass="74656">MIILIPLGGIGERFRKLGYKKPKPLINVMGKPIIYWLLDNLKMDKISMVVIPYNNELEKYNFEDMLYKKYPGTKFKFLKLTSQTQGATETVLKGIEIIDVPDCPILCMDGDNFYTCDVVSEWQGQNNVFYFDDDSDSSAYSFIKMNSLNQIIDIFEKNRISCHASCGSYGFSSYLQLKNYCQQVITNNVKQKGEYYLSGVIKLMVESNIEFHGKRINKNNYVCLGTPLDVRLFCNNYPRISAFDGIDVIKSQRYCFDLDNTLVTYPKTNGDYSTVEPIQSTIDLLKYLKKIGHTIIIYTARRMNTHKGNTGKVIADIGKITLDTLDKFDIPYDEIYFGKPYADFYIDDSAVSPFDDLEKELGYYKSTIDTRSFNSITSDVIHTYKKYGKDLSGEIYWYEHMPNSIKDMFPLYISSNENFYVMERINGIPFSRLMLSEDLTVEHLKHIMNSINRIHNTSIPNDEIDKQINIYQNYCDKMKERYESYDYTKFKDSDKIYQLVYLKLEEYEKNNMGKIGVIHGDTVLTNIMINQFGKIKFIDMRGKIGKTLTIIGDCYYDWAKLYQSLIGYDEILEEKHISPSYKKTLIKYFEERISLEFGNERLEFLKYLTASLLFTLIPLHNNQKCQNYYNLIFQLVNIK</sequence>
<dbReference type="InterPro" id="IPR005835">
    <property type="entry name" value="NTP_transferase_dom"/>
</dbReference>
<dbReference type="GO" id="GO:0016740">
    <property type="term" value="F:transferase activity"/>
    <property type="evidence" value="ECO:0007669"/>
    <property type="project" value="UniProtKB-KW"/>
</dbReference>
<dbReference type="Gene3D" id="3.90.550.10">
    <property type="entry name" value="Spore Coat Polysaccharide Biosynthesis Protein SpsA, Chain A"/>
    <property type="match status" value="1"/>
</dbReference>
<feature type="domain" description="Aminoglycoside phosphotransferase" evidence="2">
    <location>
        <begin position="418"/>
        <end position="539"/>
    </location>
</feature>
<keyword evidence="3" id="KW-0808">Transferase</keyword>
<dbReference type="InterPro" id="IPR002575">
    <property type="entry name" value="Aminoglycoside_PTrfase"/>
</dbReference>
<dbReference type="SUPFAM" id="SSF53448">
    <property type="entry name" value="Nucleotide-diphospho-sugar transferases"/>
    <property type="match status" value="1"/>
</dbReference>
<dbReference type="SUPFAM" id="SSF56112">
    <property type="entry name" value="Protein kinase-like (PK-like)"/>
    <property type="match status" value="1"/>
</dbReference>
<accession>A0A6N1NPH7</accession>
<name>A0A6N1NPH7_9VIRU</name>
<dbReference type="SUPFAM" id="SSF56784">
    <property type="entry name" value="HAD-like"/>
    <property type="match status" value="1"/>
</dbReference>
<evidence type="ECO:0000313" key="3">
    <source>
        <dbReference type="EMBL" id="QKU33908.1"/>
    </source>
</evidence>
<evidence type="ECO:0000259" key="2">
    <source>
        <dbReference type="Pfam" id="PF01636"/>
    </source>
</evidence>
<dbReference type="Gene3D" id="3.40.50.1000">
    <property type="entry name" value="HAD superfamily/HAD-like"/>
    <property type="match status" value="1"/>
</dbReference>